<dbReference type="STRING" id="743788.S8E857"/>
<dbReference type="InParanoid" id="S8E857"/>
<proteinExistence type="predicted"/>
<dbReference type="InterPro" id="IPR002347">
    <property type="entry name" value="SDR_fam"/>
</dbReference>
<dbReference type="FunCoup" id="S8E857">
    <property type="interactions" value="163"/>
</dbReference>
<dbReference type="AlphaFoldDB" id="S8E857"/>
<dbReference type="OrthoDB" id="191139at2759"/>
<organism evidence="2 3">
    <name type="scientific">Fomitopsis schrenkii</name>
    <name type="common">Brown rot fungus</name>
    <dbReference type="NCBI Taxonomy" id="2126942"/>
    <lineage>
        <taxon>Eukaryota</taxon>
        <taxon>Fungi</taxon>
        <taxon>Dikarya</taxon>
        <taxon>Basidiomycota</taxon>
        <taxon>Agaricomycotina</taxon>
        <taxon>Agaricomycetes</taxon>
        <taxon>Polyporales</taxon>
        <taxon>Fomitopsis</taxon>
    </lineage>
</organism>
<evidence type="ECO:0000313" key="2">
    <source>
        <dbReference type="EMBL" id="EPS99543.1"/>
    </source>
</evidence>
<dbReference type="PANTHER" id="PTHR43157:SF31">
    <property type="entry name" value="PHOSPHATIDYLINOSITOL-GLYCAN BIOSYNTHESIS CLASS F PROTEIN"/>
    <property type="match status" value="1"/>
</dbReference>
<dbReference type="PRINTS" id="PR00081">
    <property type="entry name" value="GDHRDH"/>
</dbReference>
<accession>S8E857</accession>
<evidence type="ECO:0000256" key="1">
    <source>
        <dbReference type="ARBA" id="ARBA00023002"/>
    </source>
</evidence>
<evidence type="ECO:0000313" key="3">
    <source>
        <dbReference type="Proteomes" id="UP000015241"/>
    </source>
</evidence>
<dbReference type="Pfam" id="PF00106">
    <property type="entry name" value="adh_short"/>
    <property type="match status" value="1"/>
</dbReference>
<dbReference type="Gene3D" id="3.40.50.720">
    <property type="entry name" value="NAD(P)-binding Rossmann-like Domain"/>
    <property type="match status" value="1"/>
</dbReference>
<protein>
    <submittedName>
        <fullName evidence="2">NAD-binding protein</fullName>
    </submittedName>
</protein>
<dbReference type="EMBL" id="KE504156">
    <property type="protein sequence ID" value="EPS99543.1"/>
    <property type="molecule type" value="Genomic_DNA"/>
</dbReference>
<sequence length="316" mass="35593">MFYELRMNLKALRENYPPKPTFRSDQIPDLTGRVIIVTGGNTGIGRATVKALLEHNAKVYMASRSREKAEKAIDELKKETGNEAIFLELDLTSYTSIHKAADEFLSKEPDLHVLFNNAGVMWAPLDKLGPDNYDLQWFTNVVGHFLFTKLLLPALISGKATSPDGHTRIITTASSAAYLQTINWDALKDGPARRKMSTVELYCQSKFANVVVSRQLAKRYADQGIISISLNPGNIDTELARYASPFIQWFLRKFIVQPAYLGALTQLWAGTMPEALNHNAGFLIPWARVDKCRREAYDNELGEKLWNVLEEAVKDK</sequence>
<dbReference type="SUPFAM" id="SSF51735">
    <property type="entry name" value="NAD(P)-binding Rossmann-fold domains"/>
    <property type="match status" value="1"/>
</dbReference>
<dbReference type="GO" id="GO:0016491">
    <property type="term" value="F:oxidoreductase activity"/>
    <property type="evidence" value="ECO:0007669"/>
    <property type="project" value="UniProtKB-KW"/>
</dbReference>
<keyword evidence="3" id="KW-1185">Reference proteome</keyword>
<dbReference type="Proteomes" id="UP000015241">
    <property type="component" value="Unassembled WGS sequence"/>
</dbReference>
<dbReference type="HOGENOM" id="CLU_010194_44_6_1"/>
<dbReference type="PANTHER" id="PTHR43157">
    <property type="entry name" value="PHOSPHATIDYLINOSITOL-GLYCAN BIOSYNTHESIS CLASS F PROTEIN-RELATED"/>
    <property type="match status" value="1"/>
</dbReference>
<dbReference type="eggNOG" id="KOG1208">
    <property type="taxonomic scope" value="Eukaryota"/>
</dbReference>
<reference evidence="2 3" key="1">
    <citation type="journal article" date="2012" name="Science">
        <title>The Paleozoic origin of enzymatic lignin decomposition reconstructed from 31 fungal genomes.</title>
        <authorList>
            <person name="Floudas D."/>
            <person name="Binder M."/>
            <person name="Riley R."/>
            <person name="Barry K."/>
            <person name="Blanchette R.A."/>
            <person name="Henrissat B."/>
            <person name="Martinez A.T."/>
            <person name="Otillar R."/>
            <person name="Spatafora J.W."/>
            <person name="Yadav J.S."/>
            <person name="Aerts A."/>
            <person name="Benoit I."/>
            <person name="Boyd A."/>
            <person name="Carlson A."/>
            <person name="Copeland A."/>
            <person name="Coutinho P.M."/>
            <person name="de Vries R.P."/>
            <person name="Ferreira P."/>
            <person name="Findley K."/>
            <person name="Foster B."/>
            <person name="Gaskell J."/>
            <person name="Glotzer D."/>
            <person name="Gorecki P."/>
            <person name="Heitman J."/>
            <person name="Hesse C."/>
            <person name="Hori C."/>
            <person name="Igarashi K."/>
            <person name="Jurgens J.A."/>
            <person name="Kallen N."/>
            <person name="Kersten P."/>
            <person name="Kohler A."/>
            <person name="Kuees U."/>
            <person name="Kumar T.K.A."/>
            <person name="Kuo A."/>
            <person name="LaButti K."/>
            <person name="Larrondo L.F."/>
            <person name="Lindquist E."/>
            <person name="Ling A."/>
            <person name="Lombard V."/>
            <person name="Lucas S."/>
            <person name="Lundell T."/>
            <person name="Martin R."/>
            <person name="McLaughlin D.J."/>
            <person name="Morgenstern I."/>
            <person name="Morin E."/>
            <person name="Murat C."/>
            <person name="Nagy L.G."/>
            <person name="Nolan M."/>
            <person name="Ohm R.A."/>
            <person name="Patyshakuliyeva A."/>
            <person name="Rokas A."/>
            <person name="Ruiz-Duenas F.J."/>
            <person name="Sabat G."/>
            <person name="Salamov A."/>
            <person name="Samejima M."/>
            <person name="Schmutz J."/>
            <person name="Slot J.C."/>
            <person name="St John F."/>
            <person name="Stenlid J."/>
            <person name="Sun H."/>
            <person name="Sun S."/>
            <person name="Syed K."/>
            <person name="Tsang A."/>
            <person name="Wiebenga A."/>
            <person name="Young D."/>
            <person name="Pisabarro A."/>
            <person name="Eastwood D.C."/>
            <person name="Martin F."/>
            <person name="Cullen D."/>
            <person name="Grigoriev I.V."/>
            <person name="Hibbett D.S."/>
        </authorList>
    </citation>
    <scope>NUCLEOTIDE SEQUENCE</scope>
    <source>
        <strain evidence="3">FP-58527</strain>
    </source>
</reference>
<dbReference type="InterPro" id="IPR036291">
    <property type="entry name" value="NAD(P)-bd_dom_sf"/>
</dbReference>
<keyword evidence="1" id="KW-0560">Oxidoreductase</keyword>
<name>S8E857_FOMSC</name>
<gene>
    <name evidence="2" type="ORF">FOMPIDRAFT_162346</name>
</gene>